<gene>
    <name evidence="2" type="ORF">DBV15_11485</name>
</gene>
<evidence type="ECO:0000259" key="1">
    <source>
        <dbReference type="Pfam" id="PF21149"/>
    </source>
</evidence>
<dbReference type="Gene3D" id="3.90.180.10">
    <property type="entry name" value="Medium-chain alcohol dehydrogenases, catalytic domain"/>
    <property type="match status" value="1"/>
</dbReference>
<feature type="non-terminal residue" evidence="2">
    <location>
        <position position="159"/>
    </location>
</feature>
<reference evidence="2 3" key="1">
    <citation type="journal article" date="2019" name="Philos. Trans. R. Soc. Lond., B, Biol. Sci.">
        <title>Ant behaviour and brain gene expression of defending hosts depend on the ecological success of the intruding social parasite.</title>
        <authorList>
            <person name="Kaur R."/>
            <person name="Stoldt M."/>
            <person name="Jongepier E."/>
            <person name="Feldmeyer B."/>
            <person name="Menzel F."/>
            <person name="Bornberg-Bauer E."/>
            <person name="Foitzik S."/>
        </authorList>
    </citation>
    <scope>NUCLEOTIDE SEQUENCE [LARGE SCALE GENOMIC DNA]</scope>
    <source>
        <tissue evidence="2">Whole body</tissue>
    </source>
</reference>
<dbReference type="AlphaFoldDB" id="A0A4S2L440"/>
<name>A0A4S2L440_9HYME</name>
<dbReference type="Proteomes" id="UP000310200">
    <property type="component" value="Unassembled WGS sequence"/>
</dbReference>
<keyword evidence="3" id="KW-1185">Reference proteome</keyword>
<organism evidence="2 3">
    <name type="scientific">Temnothorax longispinosus</name>
    <dbReference type="NCBI Taxonomy" id="300112"/>
    <lineage>
        <taxon>Eukaryota</taxon>
        <taxon>Metazoa</taxon>
        <taxon>Ecdysozoa</taxon>
        <taxon>Arthropoda</taxon>
        <taxon>Hexapoda</taxon>
        <taxon>Insecta</taxon>
        <taxon>Pterygota</taxon>
        <taxon>Neoptera</taxon>
        <taxon>Endopterygota</taxon>
        <taxon>Hymenoptera</taxon>
        <taxon>Apocrita</taxon>
        <taxon>Aculeata</taxon>
        <taxon>Formicoidea</taxon>
        <taxon>Formicidae</taxon>
        <taxon>Myrmicinae</taxon>
        <taxon>Temnothorax</taxon>
    </lineage>
</organism>
<dbReference type="EMBL" id="QBLH01000248">
    <property type="protein sequence ID" value="TGZ56986.1"/>
    <property type="molecule type" value="Genomic_DNA"/>
</dbReference>
<evidence type="ECO:0000313" key="3">
    <source>
        <dbReference type="Proteomes" id="UP000310200"/>
    </source>
</evidence>
<dbReference type="STRING" id="300112.A0A4S2L440"/>
<dbReference type="Pfam" id="PF21149">
    <property type="entry name" value="FAS_pseudo-KR"/>
    <property type="match status" value="1"/>
</dbReference>
<dbReference type="Gene3D" id="3.40.50.720">
    <property type="entry name" value="NAD(P)-binding Rossmann-like Domain"/>
    <property type="match status" value="1"/>
</dbReference>
<dbReference type="InterPro" id="IPR049391">
    <property type="entry name" value="FAS_pseudo-KR"/>
</dbReference>
<comment type="caution">
    <text evidence="2">The sequence shown here is derived from an EMBL/GenBank/DDBJ whole genome shotgun (WGS) entry which is preliminary data.</text>
</comment>
<feature type="domain" description="Fatty acid synthase pseudo-KR" evidence="1">
    <location>
        <begin position="8"/>
        <end position="88"/>
    </location>
</feature>
<sequence length="159" mass="18241">MSVQNETSIDTRIILVAQGDFECGLLGFTNCLRKEPEGEIIRSVFIQYNKAPGFSLQEPLYMKQLQLDLPINVLRSGNIWGSYRHFPLPSLEPKLVDSAYVKQTMQEDLSTLCWVQKRMSSYIKREDFVNVIYAPLNFKDIIMLATGRITAESIGLFER</sequence>
<protein>
    <recommendedName>
        <fullName evidence="1">Fatty acid synthase pseudo-KR domain-containing protein</fullName>
    </recommendedName>
</protein>
<proteinExistence type="predicted"/>
<accession>A0A4S2L440</accession>
<evidence type="ECO:0000313" key="2">
    <source>
        <dbReference type="EMBL" id="TGZ56986.1"/>
    </source>
</evidence>